<sequence>MVAFVSDRSKPEDQREFHGPWVTPSSLEEMQNDYQGWNHLVTDLFPLIEKPEHWALHDLLPLDNWIKGRVALLGDARNLQAPNCNADTAPEFLKVWEEIRRTRANKQMVHSRRSGDLYEFASDFGNDYSKMGKEMETRWNWIWDHDHQADVDKAYALLKERGF</sequence>
<proteinExistence type="predicted"/>
<dbReference type="Proteomes" id="UP001243375">
    <property type="component" value="Unassembled WGS sequence"/>
</dbReference>
<comment type="caution">
    <text evidence="1">The sequence shown here is derived from an EMBL/GenBank/DDBJ whole genome shotgun (WGS) entry which is preliminary data.</text>
</comment>
<gene>
    <name evidence="1" type="ORF">QFC22_006583</name>
</gene>
<dbReference type="EMBL" id="JASBWU010000032">
    <property type="protein sequence ID" value="KAJ9111208.1"/>
    <property type="molecule type" value="Genomic_DNA"/>
</dbReference>
<evidence type="ECO:0000313" key="2">
    <source>
        <dbReference type="Proteomes" id="UP001243375"/>
    </source>
</evidence>
<organism evidence="1 2">
    <name type="scientific">Naganishia vaughanmartiniae</name>
    <dbReference type="NCBI Taxonomy" id="1424756"/>
    <lineage>
        <taxon>Eukaryota</taxon>
        <taxon>Fungi</taxon>
        <taxon>Dikarya</taxon>
        <taxon>Basidiomycota</taxon>
        <taxon>Agaricomycotina</taxon>
        <taxon>Tremellomycetes</taxon>
        <taxon>Filobasidiales</taxon>
        <taxon>Filobasidiaceae</taxon>
        <taxon>Naganishia</taxon>
    </lineage>
</organism>
<name>A0ACC2WIB8_9TREE</name>
<protein>
    <submittedName>
        <fullName evidence="1">Uncharacterized protein</fullName>
    </submittedName>
</protein>
<evidence type="ECO:0000313" key="1">
    <source>
        <dbReference type="EMBL" id="KAJ9111208.1"/>
    </source>
</evidence>
<reference evidence="1" key="1">
    <citation type="submission" date="2023-04" db="EMBL/GenBank/DDBJ databases">
        <title>Draft Genome sequencing of Naganishia species isolated from polar environments using Oxford Nanopore Technology.</title>
        <authorList>
            <person name="Leo P."/>
            <person name="Venkateswaran K."/>
        </authorList>
    </citation>
    <scope>NUCLEOTIDE SEQUENCE</scope>
    <source>
        <strain evidence="1">MNA-CCFEE 5425</strain>
    </source>
</reference>
<keyword evidence="2" id="KW-1185">Reference proteome</keyword>
<accession>A0ACC2WIB8</accession>